<name>A0A131Z8V6_RHIAP</name>
<evidence type="ECO:0000313" key="2">
    <source>
        <dbReference type="EMBL" id="JAP86641.1"/>
    </source>
</evidence>
<proteinExistence type="predicted"/>
<evidence type="ECO:0000256" key="1">
    <source>
        <dbReference type="SAM" id="SignalP"/>
    </source>
</evidence>
<reference evidence="2" key="1">
    <citation type="journal article" date="2016" name="Ticks Tick Borne Dis.">
        <title>De novo assembly and annotation of the salivary gland transcriptome of Rhipicephalus appendiculatus male and female ticks during blood feeding.</title>
        <authorList>
            <person name="de Castro M.H."/>
            <person name="de Klerk D."/>
            <person name="Pienaar R."/>
            <person name="Latif A.A."/>
            <person name="Rees D.J."/>
            <person name="Mans B.J."/>
        </authorList>
    </citation>
    <scope>NUCLEOTIDE SEQUENCE</scope>
    <source>
        <tissue evidence="2">Salivary glands</tissue>
    </source>
</reference>
<protein>
    <submittedName>
        <fullName evidence="2">8.9 kDa family member</fullName>
    </submittedName>
</protein>
<dbReference type="AlphaFoldDB" id="A0A131Z8V6"/>
<feature type="chain" id="PRO_5007287014" evidence="1">
    <location>
        <begin position="25"/>
        <end position="95"/>
    </location>
</feature>
<feature type="signal peptide" evidence="1">
    <location>
        <begin position="1"/>
        <end position="24"/>
    </location>
</feature>
<dbReference type="EMBL" id="GEDV01001916">
    <property type="protein sequence ID" value="JAP86641.1"/>
    <property type="molecule type" value="Transcribed_RNA"/>
</dbReference>
<organism evidence="2">
    <name type="scientific">Rhipicephalus appendiculatus</name>
    <name type="common">Brown ear tick</name>
    <dbReference type="NCBI Taxonomy" id="34631"/>
    <lineage>
        <taxon>Eukaryota</taxon>
        <taxon>Metazoa</taxon>
        <taxon>Ecdysozoa</taxon>
        <taxon>Arthropoda</taxon>
        <taxon>Chelicerata</taxon>
        <taxon>Arachnida</taxon>
        <taxon>Acari</taxon>
        <taxon>Parasitiformes</taxon>
        <taxon>Ixodida</taxon>
        <taxon>Ixodoidea</taxon>
        <taxon>Ixodidae</taxon>
        <taxon>Rhipicephalinae</taxon>
        <taxon>Rhipicephalus</taxon>
        <taxon>Rhipicephalus</taxon>
    </lineage>
</organism>
<sequence length="95" mass="10499">MYWATAFTAMALSFMLYSIGDFEAKINCTPPDCRKNRTANTTCHHPCVRYYCKNGSLTNETCPGENDPFCTLVNRGNGTYPDCCGQTMCTTSGRG</sequence>
<accession>A0A131Z8V6</accession>
<keyword evidence="1" id="KW-0732">Signal</keyword>